<evidence type="ECO:0000313" key="3">
    <source>
        <dbReference type="EMBL" id="KAL3677761.1"/>
    </source>
</evidence>
<dbReference type="InterPro" id="IPR050279">
    <property type="entry name" value="Plant_def-hormone_signal"/>
</dbReference>
<dbReference type="Gene3D" id="3.30.530.20">
    <property type="match status" value="1"/>
</dbReference>
<dbReference type="Pfam" id="PF00407">
    <property type="entry name" value="Bet_v_1"/>
    <property type="match status" value="1"/>
</dbReference>
<evidence type="ECO:0000256" key="1">
    <source>
        <dbReference type="ARBA" id="ARBA00009744"/>
    </source>
</evidence>
<accession>A0ABD3GGN5</accession>
<comment type="caution">
    <text evidence="3">The sequence shown here is derived from an EMBL/GenBank/DDBJ whole genome shotgun (WGS) entry which is preliminary data.</text>
</comment>
<dbReference type="SUPFAM" id="SSF55961">
    <property type="entry name" value="Bet v1-like"/>
    <property type="match status" value="1"/>
</dbReference>
<comment type="similarity">
    <text evidence="1">Belongs to the BetVI family.</text>
</comment>
<dbReference type="InterPro" id="IPR023393">
    <property type="entry name" value="START-like_dom_sf"/>
</dbReference>
<reference evidence="3 4" key="1">
    <citation type="submission" date="2024-09" db="EMBL/GenBank/DDBJ databases">
        <title>Chromosome-scale assembly of Riccia sorocarpa.</title>
        <authorList>
            <person name="Paukszto L."/>
        </authorList>
    </citation>
    <scope>NUCLEOTIDE SEQUENCE [LARGE SCALE GENOMIC DNA]</scope>
    <source>
        <strain evidence="3">LP-2024</strain>
        <tissue evidence="3">Aerial parts of the thallus</tissue>
    </source>
</reference>
<dbReference type="AlphaFoldDB" id="A0ABD3GGN5"/>
<dbReference type="PANTHER" id="PTHR31213:SF24">
    <property type="entry name" value="OS08G0374000 PROTEIN"/>
    <property type="match status" value="1"/>
</dbReference>
<dbReference type="Proteomes" id="UP001633002">
    <property type="component" value="Unassembled WGS sequence"/>
</dbReference>
<evidence type="ECO:0000259" key="2">
    <source>
        <dbReference type="Pfam" id="PF00407"/>
    </source>
</evidence>
<keyword evidence="4" id="KW-1185">Reference proteome</keyword>
<feature type="domain" description="Bet v I/Major latex protein" evidence="2">
    <location>
        <begin position="4"/>
        <end position="121"/>
    </location>
</feature>
<dbReference type="InterPro" id="IPR000916">
    <property type="entry name" value="Bet_v_I/MLP"/>
</dbReference>
<dbReference type="PANTHER" id="PTHR31213">
    <property type="entry name" value="OS08G0374000 PROTEIN-RELATED"/>
    <property type="match status" value="1"/>
</dbReference>
<organism evidence="3 4">
    <name type="scientific">Riccia sorocarpa</name>
    <dbReference type="NCBI Taxonomy" id="122646"/>
    <lineage>
        <taxon>Eukaryota</taxon>
        <taxon>Viridiplantae</taxon>
        <taxon>Streptophyta</taxon>
        <taxon>Embryophyta</taxon>
        <taxon>Marchantiophyta</taxon>
        <taxon>Marchantiopsida</taxon>
        <taxon>Marchantiidae</taxon>
        <taxon>Marchantiales</taxon>
        <taxon>Ricciaceae</taxon>
        <taxon>Riccia</taxon>
    </lineage>
</organism>
<sequence length="134" mass="15622">MPIYEYDLDAAAPAASIWGAIERETELFPKYAPEWFKSFEFHEGAAGKPGSVFTIHFGEKFKTSKWKKAEWAKCKLITFDAEKRTVALELLDGGILHEHPSMHRFTHTYSVKETEEVMKLWLEVYLTHIENERK</sequence>
<protein>
    <recommendedName>
        <fullName evidence="2">Bet v I/Major latex protein domain-containing protein</fullName>
    </recommendedName>
</protein>
<evidence type="ECO:0000313" key="4">
    <source>
        <dbReference type="Proteomes" id="UP001633002"/>
    </source>
</evidence>
<gene>
    <name evidence="3" type="ORF">R1sor_020717</name>
</gene>
<proteinExistence type="inferred from homology"/>
<name>A0ABD3GGN5_9MARC</name>
<dbReference type="EMBL" id="JBJQOH010000007">
    <property type="protein sequence ID" value="KAL3677761.1"/>
    <property type="molecule type" value="Genomic_DNA"/>
</dbReference>